<evidence type="ECO:0000313" key="9">
    <source>
        <dbReference type="EMBL" id="KKP48003.1"/>
    </source>
</evidence>
<dbReference type="HAMAP" id="MF_00501">
    <property type="entry name" value="Ribosomal_bL31_1"/>
    <property type="match status" value="1"/>
</dbReference>
<evidence type="ECO:0000313" key="10">
    <source>
        <dbReference type="Proteomes" id="UP000033995"/>
    </source>
</evidence>
<reference evidence="9 10" key="1">
    <citation type="journal article" date="2015" name="Nature">
        <title>rRNA introns, odd ribosomes, and small enigmatic genomes across a large radiation of phyla.</title>
        <authorList>
            <person name="Brown C.T."/>
            <person name="Hug L.A."/>
            <person name="Thomas B.C."/>
            <person name="Sharon I."/>
            <person name="Castelle C.J."/>
            <person name="Singh A."/>
            <person name="Wilkins M.J."/>
            <person name="Williams K.H."/>
            <person name="Banfield J.F."/>
        </authorList>
    </citation>
    <scope>NUCLEOTIDE SEQUENCE [LARGE SCALE GENOMIC DNA]</scope>
</reference>
<dbReference type="PANTHER" id="PTHR33280:SF1">
    <property type="entry name" value="LARGE RIBOSOMAL SUBUNIT PROTEIN BL31C"/>
    <property type="match status" value="1"/>
</dbReference>
<comment type="function">
    <text evidence="7">Binds the 23S rRNA.</text>
</comment>
<dbReference type="PANTHER" id="PTHR33280">
    <property type="entry name" value="50S RIBOSOMAL PROTEIN L31, CHLOROPLASTIC"/>
    <property type="match status" value="1"/>
</dbReference>
<dbReference type="AlphaFoldDB" id="A0A0F9ZUF6"/>
<keyword evidence="4 7" id="KW-0689">Ribosomal protein</keyword>
<dbReference type="SUPFAM" id="SSF143800">
    <property type="entry name" value="L28p-like"/>
    <property type="match status" value="1"/>
</dbReference>
<gene>
    <name evidence="7" type="primary">rpmE</name>
    <name evidence="9" type="ORF">UR38_C0002G0106</name>
</gene>
<accession>A0A0F9ZUF6</accession>
<feature type="binding site" evidence="7">
    <location>
        <position position="37"/>
    </location>
    <ligand>
        <name>Zn(2+)</name>
        <dbReference type="ChEBI" id="CHEBI:29105"/>
    </ligand>
</feature>
<dbReference type="GO" id="GO:1990904">
    <property type="term" value="C:ribonucleoprotein complex"/>
    <property type="evidence" value="ECO:0007669"/>
    <property type="project" value="UniProtKB-KW"/>
</dbReference>
<feature type="binding site" evidence="7">
    <location>
        <position position="40"/>
    </location>
    <ligand>
        <name>Zn(2+)</name>
        <dbReference type="ChEBI" id="CHEBI:29105"/>
    </ligand>
</feature>
<feature type="binding site" evidence="7">
    <location>
        <position position="17"/>
    </location>
    <ligand>
        <name>Zn(2+)</name>
        <dbReference type="ChEBI" id="CHEBI:29105"/>
    </ligand>
</feature>
<dbReference type="GO" id="GO:0003735">
    <property type="term" value="F:structural constituent of ribosome"/>
    <property type="evidence" value="ECO:0007669"/>
    <property type="project" value="InterPro"/>
</dbReference>
<dbReference type="GO" id="GO:0046872">
    <property type="term" value="F:metal ion binding"/>
    <property type="evidence" value="ECO:0007669"/>
    <property type="project" value="UniProtKB-KW"/>
</dbReference>
<feature type="region of interest" description="Disordered" evidence="8">
    <location>
        <begin position="65"/>
        <end position="105"/>
    </location>
</feature>
<dbReference type="Proteomes" id="UP000033995">
    <property type="component" value="Unassembled WGS sequence"/>
</dbReference>
<dbReference type="NCBIfam" id="NF000612">
    <property type="entry name" value="PRK00019.1"/>
    <property type="match status" value="1"/>
</dbReference>
<dbReference type="InterPro" id="IPR042105">
    <property type="entry name" value="Ribosomal_bL31_sf"/>
</dbReference>
<comment type="subunit">
    <text evidence="7">Part of the 50S ribosomal subunit.</text>
</comment>
<evidence type="ECO:0000256" key="5">
    <source>
        <dbReference type="ARBA" id="ARBA00023274"/>
    </source>
</evidence>
<name>A0A0F9ZUF6_9BACT</name>
<dbReference type="InterPro" id="IPR034704">
    <property type="entry name" value="Ribosomal_bL28/bL31-like_sf"/>
</dbReference>
<evidence type="ECO:0000256" key="1">
    <source>
        <dbReference type="ARBA" id="ARBA00009296"/>
    </source>
</evidence>
<dbReference type="InterPro" id="IPR027491">
    <property type="entry name" value="Ribosomal_bL31_A"/>
</dbReference>
<dbReference type="EMBL" id="LBOZ01000002">
    <property type="protein sequence ID" value="KKP48003.1"/>
    <property type="molecule type" value="Genomic_DNA"/>
</dbReference>
<dbReference type="GO" id="GO:0019843">
    <property type="term" value="F:rRNA binding"/>
    <property type="evidence" value="ECO:0007669"/>
    <property type="project" value="UniProtKB-KW"/>
</dbReference>
<evidence type="ECO:0000256" key="6">
    <source>
        <dbReference type="ARBA" id="ARBA00035687"/>
    </source>
</evidence>
<dbReference type="NCBIfam" id="NF001809">
    <property type="entry name" value="PRK00528.1"/>
    <property type="match status" value="1"/>
</dbReference>
<proteinExistence type="inferred from homology"/>
<keyword evidence="3 7" id="KW-0694">RNA-binding</keyword>
<evidence type="ECO:0000256" key="7">
    <source>
        <dbReference type="HAMAP-Rule" id="MF_00501"/>
    </source>
</evidence>
<evidence type="ECO:0000256" key="4">
    <source>
        <dbReference type="ARBA" id="ARBA00022980"/>
    </source>
</evidence>
<feature type="binding site" evidence="7">
    <location>
        <position position="19"/>
    </location>
    <ligand>
        <name>Zn(2+)</name>
        <dbReference type="ChEBI" id="CHEBI:29105"/>
    </ligand>
</feature>
<organism evidence="9 10">
    <name type="scientific">Candidatus Woesebacteria bacterium GW2011_GWA2_33_28</name>
    <dbReference type="NCBI Taxonomy" id="1618561"/>
    <lineage>
        <taxon>Bacteria</taxon>
        <taxon>Candidatus Woeseibacteriota</taxon>
    </lineage>
</organism>
<dbReference type="PRINTS" id="PR01249">
    <property type="entry name" value="RIBOSOMALL31"/>
</dbReference>
<evidence type="ECO:0000256" key="8">
    <source>
        <dbReference type="SAM" id="MobiDB-lite"/>
    </source>
</evidence>
<protein>
    <recommendedName>
        <fullName evidence="6 7">Large ribosomal subunit protein bL31</fullName>
    </recommendedName>
</protein>
<sequence length="105" mass="11996">MKTAIHPKWFKDAKVTCACGNTFTVGATTEEVRVDVCSKCHPFYTGQMKFLDTAGRVEKFKTKMTGKSTKNVSKADKRKLKREKKINEEMNRPDTLEALRKHVSK</sequence>
<dbReference type="Gene3D" id="4.10.830.30">
    <property type="entry name" value="Ribosomal protein L31"/>
    <property type="match status" value="1"/>
</dbReference>
<dbReference type="NCBIfam" id="TIGR00105">
    <property type="entry name" value="L31"/>
    <property type="match status" value="1"/>
</dbReference>
<dbReference type="PROSITE" id="PS01143">
    <property type="entry name" value="RIBOSOMAL_L31"/>
    <property type="match status" value="1"/>
</dbReference>
<keyword evidence="7" id="KW-0862">Zinc</keyword>
<dbReference type="GO" id="GO:0006412">
    <property type="term" value="P:translation"/>
    <property type="evidence" value="ECO:0007669"/>
    <property type="project" value="UniProtKB-UniRule"/>
</dbReference>
<comment type="similarity">
    <text evidence="1 7">Belongs to the bacterial ribosomal protein bL31 family. Type A subfamily.</text>
</comment>
<keyword evidence="5 7" id="KW-0687">Ribonucleoprotein</keyword>
<evidence type="ECO:0000256" key="3">
    <source>
        <dbReference type="ARBA" id="ARBA00022884"/>
    </source>
</evidence>
<dbReference type="PATRIC" id="fig|1618561.3.peg.283"/>
<comment type="caution">
    <text evidence="9">The sequence shown here is derived from an EMBL/GenBank/DDBJ whole genome shotgun (WGS) entry which is preliminary data.</text>
</comment>
<dbReference type="Pfam" id="PF01197">
    <property type="entry name" value="Ribosomal_L31"/>
    <property type="match status" value="1"/>
</dbReference>
<keyword evidence="7" id="KW-0479">Metal-binding</keyword>
<dbReference type="InterPro" id="IPR002150">
    <property type="entry name" value="Ribosomal_bL31"/>
</dbReference>
<dbReference type="GO" id="GO:0005840">
    <property type="term" value="C:ribosome"/>
    <property type="evidence" value="ECO:0007669"/>
    <property type="project" value="UniProtKB-KW"/>
</dbReference>
<keyword evidence="2 7" id="KW-0699">rRNA-binding</keyword>
<comment type="cofactor">
    <cofactor evidence="7">
        <name>Zn(2+)</name>
        <dbReference type="ChEBI" id="CHEBI:29105"/>
    </cofactor>
    <text evidence="7">Binds 1 zinc ion per subunit.</text>
</comment>
<evidence type="ECO:0000256" key="2">
    <source>
        <dbReference type="ARBA" id="ARBA00022730"/>
    </source>
</evidence>
<feature type="compositionally biased region" description="Basic and acidic residues" evidence="8">
    <location>
        <begin position="85"/>
        <end position="105"/>
    </location>
</feature>